<proteinExistence type="predicted"/>
<evidence type="ECO:0000313" key="2">
    <source>
        <dbReference type="Proteomes" id="UP001055811"/>
    </source>
</evidence>
<dbReference type="Proteomes" id="UP001055811">
    <property type="component" value="Linkage Group LG02"/>
</dbReference>
<comment type="caution">
    <text evidence="1">The sequence shown here is derived from an EMBL/GenBank/DDBJ whole genome shotgun (WGS) entry which is preliminary data.</text>
</comment>
<reference evidence="1 2" key="2">
    <citation type="journal article" date="2022" name="Mol. Ecol. Resour.">
        <title>The genomes of chicory, endive, great burdock and yacon provide insights into Asteraceae paleo-polyploidization history and plant inulin production.</title>
        <authorList>
            <person name="Fan W."/>
            <person name="Wang S."/>
            <person name="Wang H."/>
            <person name="Wang A."/>
            <person name="Jiang F."/>
            <person name="Liu H."/>
            <person name="Zhao H."/>
            <person name="Xu D."/>
            <person name="Zhang Y."/>
        </authorList>
    </citation>
    <scope>NUCLEOTIDE SEQUENCE [LARGE SCALE GENOMIC DNA]</scope>
    <source>
        <strain evidence="2">cv. Punajuju</strain>
        <tissue evidence="1">Leaves</tissue>
    </source>
</reference>
<name>A0ACB9GGG8_CICIN</name>
<accession>A0ACB9GGG8</accession>
<dbReference type="EMBL" id="CM042010">
    <property type="protein sequence ID" value="KAI3782588.1"/>
    <property type="molecule type" value="Genomic_DNA"/>
</dbReference>
<gene>
    <name evidence="1" type="ORF">L2E82_12639</name>
</gene>
<keyword evidence="2" id="KW-1185">Reference proteome</keyword>
<organism evidence="1 2">
    <name type="scientific">Cichorium intybus</name>
    <name type="common">Chicory</name>
    <dbReference type="NCBI Taxonomy" id="13427"/>
    <lineage>
        <taxon>Eukaryota</taxon>
        <taxon>Viridiplantae</taxon>
        <taxon>Streptophyta</taxon>
        <taxon>Embryophyta</taxon>
        <taxon>Tracheophyta</taxon>
        <taxon>Spermatophyta</taxon>
        <taxon>Magnoliopsida</taxon>
        <taxon>eudicotyledons</taxon>
        <taxon>Gunneridae</taxon>
        <taxon>Pentapetalae</taxon>
        <taxon>asterids</taxon>
        <taxon>campanulids</taxon>
        <taxon>Asterales</taxon>
        <taxon>Asteraceae</taxon>
        <taxon>Cichorioideae</taxon>
        <taxon>Cichorieae</taxon>
        <taxon>Cichoriinae</taxon>
        <taxon>Cichorium</taxon>
    </lineage>
</organism>
<reference evidence="2" key="1">
    <citation type="journal article" date="2022" name="Mol. Ecol. Resour.">
        <title>The genomes of chicory, endive, great burdock and yacon provide insights into Asteraceae palaeo-polyploidization history and plant inulin production.</title>
        <authorList>
            <person name="Fan W."/>
            <person name="Wang S."/>
            <person name="Wang H."/>
            <person name="Wang A."/>
            <person name="Jiang F."/>
            <person name="Liu H."/>
            <person name="Zhao H."/>
            <person name="Xu D."/>
            <person name="Zhang Y."/>
        </authorList>
    </citation>
    <scope>NUCLEOTIDE SEQUENCE [LARGE SCALE GENOMIC DNA]</scope>
    <source>
        <strain evidence="2">cv. Punajuju</strain>
    </source>
</reference>
<sequence length="306" mass="35519">MTDNADPNVVATNTSKKNKQKGIWDHNTFMEFLKLCTIELENGNRPGSHFNKVGWSNIEKKIKEKTGKSFDRKQLKNKWDTMKKEWKLYDRLMRAESGIGWDPVRNTIDAPDEWWDEKIKGDKELAKFRDMNLYIYRKYYDPLFRDSVAVGDKTRAPSEFQNDSNPTDAQDVEDIGGKEYDDDVTLLDNDEPLFPQISSNKKRNSKHTTTTSSSKRKSLVTSYEDKLDTVLEALASRSKETIQHSNLSPTTQECMDIVTRFPDFQEGSIMYSKALRIFLKKHVRENFMVPVSDVAKMAFLQLLMDE</sequence>
<evidence type="ECO:0000313" key="1">
    <source>
        <dbReference type="EMBL" id="KAI3782588.1"/>
    </source>
</evidence>
<protein>
    <submittedName>
        <fullName evidence="1">Uncharacterized protein</fullName>
    </submittedName>
</protein>